<protein>
    <recommendedName>
        <fullName evidence="3">BED-type domain-containing protein</fullName>
    </recommendedName>
</protein>
<dbReference type="InterPro" id="IPR053031">
    <property type="entry name" value="Cuticle_assoc_protein"/>
</dbReference>
<organism evidence="2">
    <name type="scientific">Panicum hallii</name>
    <dbReference type="NCBI Taxonomy" id="206008"/>
    <lineage>
        <taxon>Eukaryota</taxon>
        <taxon>Viridiplantae</taxon>
        <taxon>Streptophyta</taxon>
        <taxon>Embryophyta</taxon>
        <taxon>Tracheophyta</taxon>
        <taxon>Spermatophyta</taxon>
        <taxon>Magnoliopsida</taxon>
        <taxon>Liliopsida</taxon>
        <taxon>Poales</taxon>
        <taxon>Poaceae</taxon>
        <taxon>PACMAD clade</taxon>
        <taxon>Panicoideae</taxon>
        <taxon>Panicodae</taxon>
        <taxon>Paniceae</taxon>
        <taxon>Panicinae</taxon>
        <taxon>Panicum</taxon>
        <taxon>Panicum sect. Panicum</taxon>
    </lineage>
</organism>
<dbReference type="PANTHER" id="PTHR34396">
    <property type="entry name" value="OS03G0264950 PROTEIN-RELATED"/>
    <property type="match status" value="1"/>
</dbReference>
<feature type="region of interest" description="Disordered" evidence="1">
    <location>
        <begin position="1"/>
        <end position="23"/>
    </location>
</feature>
<dbReference type="Proteomes" id="UP000243499">
    <property type="component" value="Chromosome 2"/>
</dbReference>
<reference evidence="2" key="1">
    <citation type="submission" date="2018-04" db="EMBL/GenBank/DDBJ databases">
        <title>WGS assembly of Panicum hallii.</title>
        <authorList>
            <person name="Lovell J."/>
            <person name="Jenkins J."/>
            <person name="Lowry D."/>
            <person name="Mamidi S."/>
            <person name="Sreedasyam A."/>
            <person name="Weng X."/>
            <person name="Barry K."/>
            <person name="Bonette J."/>
            <person name="Campitelli B."/>
            <person name="Daum C."/>
            <person name="Gordon S."/>
            <person name="Gould B."/>
            <person name="Lipzen A."/>
            <person name="Macqueen A."/>
            <person name="Palacio-Mejia J."/>
            <person name="Plott C."/>
            <person name="Shakirov E."/>
            <person name="Shu S."/>
            <person name="Yoshinaga Y."/>
            <person name="Zane M."/>
            <person name="Rokhsar D."/>
            <person name="Grimwood J."/>
            <person name="Schmutz J."/>
            <person name="Juenger T."/>
        </authorList>
    </citation>
    <scope>NUCLEOTIDE SEQUENCE [LARGE SCALE GENOMIC DNA]</scope>
    <source>
        <strain evidence="2">FIL2</strain>
    </source>
</reference>
<sequence>MLPAPSLCSHAARSRRPPSARMLPGAGASLLALCSHQARWLPSACTRHTAPPAPYMPAPSLQESKTCRRPLLEDLPAPPSSKRPRPAPSATSLHAVMDTPTGSTQQGSATSPFALVDDRRTMDVESSSEQEEQGDVPTSSGSKRKLRSNVWSDFEPVEVDGVSKAKCKHCKKKLSGITKNCTSGRLLSDHRSRLTPKIFEALMCS</sequence>
<dbReference type="GO" id="GO:1990837">
    <property type="term" value="F:sequence-specific double-stranded DNA binding"/>
    <property type="evidence" value="ECO:0007669"/>
    <property type="project" value="TreeGrafter"/>
</dbReference>
<accession>A0A2T8KNF8</accession>
<dbReference type="AlphaFoldDB" id="A0A2T8KNF8"/>
<dbReference type="EMBL" id="CM008047">
    <property type="protein sequence ID" value="PVH63700.1"/>
    <property type="molecule type" value="Genomic_DNA"/>
</dbReference>
<evidence type="ECO:0000313" key="2">
    <source>
        <dbReference type="EMBL" id="PVH63700.1"/>
    </source>
</evidence>
<feature type="compositionally biased region" description="Polar residues" evidence="1">
    <location>
        <begin position="100"/>
        <end position="111"/>
    </location>
</feature>
<gene>
    <name evidence="2" type="ORF">PAHAL_2G088300</name>
</gene>
<feature type="region of interest" description="Disordered" evidence="1">
    <location>
        <begin position="71"/>
        <end position="145"/>
    </location>
</feature>
<name>A0A2T8KNF8_9POAL</name>
<evidence type="ECO:0000256" key="1">
    <source>
        <dbReference type="SAM" id="MobiDB-lite"/>
    </source>
</evidence>
<evidence type="ECO:0008006" key="3">
    <source>
        <dbReference type="Google" id="ProtNLM"/>
    </source>
</evidence>
<dbReference type="GO" id="GO:0005634">
    <property type="term" value="C:nucleus"/>
    <property type="evidence" value="ECO:0007669"/>
    <property type="project" value="TreeGrafter"/>
</dbReference>
<proteinExistence type="predicted"/>
<dbReference type="Gramene" id="PVH63700">
    <property type="protein sequence ID" value="PVH63700"/>
    <property type="gene ID" value="PAHAL_2G088300"/>
</dbReference>
<dbReference type="PANTHER" id="PTHR34396:SF25">
    <property type="entry name" value="BOUNDARY ELEMENT ASSOCIATED FACTOR"/>
    <property type="match status" value="1"/>
</dbReference>
<dbReference type="GO" id="GO:0006357">
    <property type="term" value="P:regulation of transcription by RNA polymerase II"/>
    <property type="evidence" value="ECO:0007669"/>
    <property type="project" value="TreeGrafter"/>
</dbReference>
<dbReference type="SMART" id="SM00614">
    <property type="entry name" value="ZnF_BED"/>
    <property type="match status" value="1"/>
</dbReference>